<dbReference type="Gene3D" id="3.40.50.1240">
    <property type="entry name" value="Phosphoglycerate mutase-like"/>
    <property type="match status" value="1"/>
</dbReference>
<evidence type="ECO:0000313" key="1">
    <source>
        <dbReference type="EMBL" id="GMA19553.1"/>
    </source>
</evidence>
<gene>
    <name evidence="1" type="ORF">GCM10025862_15740</name>
</gene>
<dbReference type="InterPro" id="IPR013078">
    <property type="entry name" value="His_Pase_superF_clade-1"/>
</dbReference>
<protein>
    <submittedName>
        <fullName evidence="1">Phosphoglycerate mutase</fullName>
    </submittedName>
</protein>
<dbReference type="EMBL" id="BSUJ01000001">
    <property type="protein sequence ID" value="GMA19553.1"/>
    <property type="molecule type" value="Genomic_DNA"/>
</dbReference>
<proteinExistence type="predicted"/>
<reference evidence="2" key="1">
    <citation type="journal article" date="2019" name="Int. J. Syst. Evol. Microbiol.">
        <title>The Global Catalogue of Microorganisms (GCM) 10K type strain sequencing project: providing services to taxonomists for standard genome sequencing and annotation.</title>
        <authorList>
            <consortium name="The Broad Institute Genomics Platform"/>
            <consortium name="The Broad Institute Genome Sequencing Center for Infectious Disease"/>
            <person name="Wu L."/>
            <person name="Ma J."/>
        </authorList>
    </citation>
    <scope>NUCLEOTIDE SEQUENCE [LARGE SCALE GENOMIC DNA]</scope>
    <source>
        <strain evidence="2">NBRC 105830</strain>
    </source>
</reference>
<name>A0ABQ6HPG8_9MICO</name>
<sequence length="195" mass="21742">MHAPRIYYLTHPQVEIDPDVPVPSWVLSDEGRRRAATLAGRRFLDHASSVWSSTEPKAVQTAKLLLAGSPLPRLEVEALGENDRSATGFLPPPEFEEVVDEFFKRPGKSVRGWEKAKHAQRRVVAAITDILADPRAGTGDVVVVGHGGVGTLLMTALLDVTIDRALDQPQQGCYFVFDRETLRVRNTWRPLERLR</sequence>
<keyword evidence="2" id="KW-1185">Reference proteome</keyword>
<dbReference type="SUPFAM" id="SSF53254">
    <property type="entry name" value="Phosphoglycerate mutase-like"/>
    <property type="match status" value="1"/>
</dbReference>
<dbReference type="InterPro" id="IPR029033">
    <property type="entry name" value="His_PPase_superfam"/>
</dbReference>
<dbReference type="RefSeq" id="WP_241445161.1">
    <property type="nucleotide sequence ID" value="NZ_BSUJ01000001.1"/>
</dbReference>
<evidence type="ECO:0000313" key="2">
    <source>
        <dbReference type="Proteomes" id="UP001157109"/>
    </source>
</evidence>
<dbReference type="Proteomes" id="UP001157109">
    <property type="component" value="Unassembled WGS sequence"/>
</dbReference>
<comment type="caution">
    <text evidence="1">The sequence shown here is derived from an EMBL/GenBank/DDBJ whole genome shotgun (WGS) entry which is preliminary data.</text>
</comment>
<accession>A0ABQ6HPG8</accession>
<organism evidence="1 2">
    <name type="scientific">Arsenicicoccus piscis</name>
    <dbReference type="NCBI Taxonomy" id="673954"/>
    <lineage>
        <taxon>Bacteria</taxon>
        <taxon>Bacillati</taxon>
        <taxon>Actinomycetota</taxon>
        <taxon>Actinomycetes</taxon>
        <taxon>Micrococcales</taxon>
        <taxon>Intrasporangiaceae</taxon>
        <taxon>Arsenicicoccus</taxon>
    </lineage>
</organism>
<dbReference type="Pfam" id="PF00300">
    <property type="entry name" value="His_Phos_1"/>
    <property type="match status" value="1"/>
</dbReference>